<feature type="transmembrane region" description="Helical" evidence="6">
    <location>
        <begin position="111"/>
        <end position="134"/>
    </location>
</feature>
<dbReference type="GO" id="GO:0071464">
    <property type="term" value="P:cellular response to hydrostatic pressure"/>
    <property type="evidence" value="ECO:0007669"/>
    <property type="project" value="EnsemblFungi"/>
</dbReference>
<protein>
    <submittedName>
        <fullName evidence="7">Uncharacterized protein</fullName>
    </submittedName>
</protein>
<organism evidence="7 8">
    <name type="scientific">Kazachstania africana (strain ATCC 22294 / BCRC 22015 / CBS 2517 / CECT 1963 / NBRC 1671 / NRRL Y-8276)</name>
    <name type="common">Yeast</name>
    <name type="synonym">Kluyveromyces africanus</name>
    <dbReference type="NCBI Taxonomy" id="1071382"/>
    <lineage>
        <taxon>Eukaryota</taxon>
        <taxon>Fungi</taxon>
        <taxon>Dikarya</taxon>
        <taxon>Ascomycota</taxon>
        <taxon>Saccharomycotina</taxon>
        <taxon>Saccharomycetes</taxon>
        <taxon>Saccharomycetales</taxon>
        <taxon>Saccharomycetaceae</taxon>
        <taxon>Kazachstania</taxon>
    </lineage>
</organism>
<keyword evidence="3 6" id="KW-0812">Transmembrane</keyword>
<dbReference type="FunCoup" id="H2AYF6">
    <property type="interactions" value="5"/>
</dbReference>
<gene>
    <name evidence="7" type="primary">KAFR0G03730</name>
    <name evidence="7" type="ORF">KAFR_0G03730</name>
</gene>
<keyword evidence="4 6" id="KW-1133">Transmembrane helix</keyword>
<dbReference type="PANTHER" id="PTHR22779">
    <property type="entry name" value="SD17342P"/>
    <property type="match status" value="1"/>
</dbReference>
<reference evidence="7 8" key="1">
    <citation type="journal article" date="2011" name="Proc. Natl. Acad. Sci. U.S.A.">
        <title>Evolutionary erosion of yeast sex chromosomes by mating-type switching accidents.</title>
        <authorList>
            <person name="Gordon J.L."/>
            <person name="Armisen D."/>
            <person name="Proux-Wera E."/>
            <person name="Oheigeartaigh S.S."/>
            <person name="Byrne K.P."/>
            <person name="Wolfe K.H."/>
        </authorList>
    </citation>
    <scope>NUCLEOTIDE SEQUENCE [LARGE SCALE GENOMIC DNA]</scope>
    <source>
        <strain evidence="8">ATCC 22294 / BCRC 22015 / CBS 2517 / CECT 1963 / NBRC 1671 / NRRL Y-8276</strain>
    </source>
</reference>
<keyword evidence="8" id="KW-1185">Reference proteome</keyword>
<proteinExistence type="inferred from homology"/>
<feature type="transmembrane region" description="Helical" evidence="6">
    <location>
        <begin position="51"/>
        <end position="73"/>
    </location>
</feature>
<dbReference type="OrthoDB" id="2131401at2759"/>
<dbReference type="AlphaFoldDB" id="H2AYF6"/>
<dbReference type="RefSeq" id="XP_003958541.1">
    <property type="nucleotide sequence ID" value="XM_003958492.1"/>
</dbReference>
<dbReference type="EMBL" id="HE650827">
    <property type="protein sequence ID" value="CCF59406.1"/>
    <property type="molecule type" value="Genomic_DNA"/>
</dbReference>
<dbReference type="KEGG" id="kaf:KAFR_0G03730"/>
<dbReference type="eggNOG" id="ENOG502S0YM">
    <property type="taxonomic scope" value="Eukaryota"/>
</dbReference>
<dbReference type="HOGENOM" id="CLU_071343_1_0_1"/>
<dbReference type="STRING" id="1071382.H2AYF6"/>
<accession>H2AYF6</accession>
<comment type="subcellular location">
    <subcellularLocation>
        <location evidence="1">Membrane</location>
        <topology evidence="1">Multi-pass membrane protein</topology>
    </subcellularLocation>
</comment>
<evidence type="ECO:0000256" key="4">
    <source>
        <dbReference type="ARBA" id="ARBA00022989"/>
    </source>
</evidence>
<dbReference type="Proteomes" id="UP000005220">
    <property type="component" value="Chromosome 7"/>
</dbReference>
<evidence type="ECO:0000256" key="3">
    <source>
        <dbReference type="ARBA" id="ARBA00022692"/>
    </source>
</evidence>
<dbReference type="PANTHER" id="PTHR22779:SF6">
    <property type="entry name" value="SD17342P"/>
    <property type="match status" value="1"/>
</dbReference>
<comment type="similarity">
    <text evidence="2">Belongs to the TMEM170 family.</text>
</comment>
<evidence type="ECO:0000313" key="7">
    <source>
        <dbReference type="EMBL" id="CCF59406.1"/>
    </source>
</evidence>
<dbReference type="InterPro" id="IPR019334">
    <property type="entry name" value="TMEM170A/B/YPR153W-like"/>
</dbReference>
<evidence type="ECO:0000313" key="8">
    <source>
        <dbReference type="Proteomes" id="UP000005220"/>
    </source>
</evidence>
<feature type="transmembrane region" description="Helical" evidence="6">
    <location>
        <begin position="80"/>
        <end position="105"/>
    </location>
</feature>
<dbReference type="GO" id="GO:0005789">
    <property type="term" value="C:endoplasmic reticulum membrane"/>
    <property type="evidence" value="ECO:0007669"/>
    <property type="project" value="EnsemblFungi"/>
</dbReference>
<evidence type="ECO:0000256" key="1">
    <source>
        <dbReference type="ARBA" id="ARBA00004141"/>
    </source>
</evidence>
<dbReference type="GeneID" id="13887385"/>
<evidence type="ECO:0000256" key="6">
    <source>
        <dbReference type="SAM" id="Phobius"/>
    </source>
</evidence>
<sequence length="144" mass="16142">MRYVFFDTKEQSVPIGYITPKFPSLYWPIGFDESFDNAFLYSVVDIWKFTLYWSLIFNGAFYVSAGAVACLTTKKKSRSLLIFATYTVFGGLQGVIVGTVMGFLVGTIYRAGLFGMSCWIPMCCAVAQILYDVLVSYSTVGRIM</sequence>
<dbReference type="Pfam" id="PF10190">
    <property type="entry name" value="Tmemb_170"/>
    <property type="match status" value="1"/>
</dbReference>
<dbReference type="InParanoid" id="H2AYF6"/>
<keyword evidence="5 6" id="KW-0472">Membrane</keyword>
<name>H2AYF6_KAZAF</name>
<evidence type="ECO:0000256" key="5">
    <source>
        <dbReference type="ARBA" id="ARBA00023136"/>
    </source>
</evidence>
<evidence type="ECO:0000256" key="2">
    <source>
        <dbReference type="ARBA" id="ARBA00006325"/>
    </source>
</evidence>